<dbReference type="KEGG" id="psco:LY89DRAFT_609961"/>
<dbReference type="RefSeq" id="XP_018075756.1">
    <property type="nucleotide sequence ID" value="XM_018210538.1"/>
</dbReference>
<dbReference type="PANTHER" id="PTHR11048">
    <property type="entry name" value="PRENYLTRANSFERASES"/>
    <property type="match status" value="1"/>
</dbReference>
<evidence type="ECO:0000256" key="5">
    <source>
        <dbReference type="ARBA" id="ARBA00022679"/>
    </source>
</evidence>
<keyword evidence="7 9" id="KW-1133">Transmembrane helix</keyword>
<keyword evidence="11" id="KW-1185">Reference proteome</keyword>
<feature type="transmembrane region" description="Helical" evidence="9">
    <location>
        <begin position="69"/>
        <end position="90"/>
    </location>
</feature>
<dbReference type="PROSITE" id="PS00943">
    <property type="entry name" value="UBIA"/>
    <property type="match status" value="1"/>
</dbReference>
<sequence length="325" mass="35106">MSKSTKSKLAQQYGGLHSGRWVSRLPASWIPYVQLARLSPPAGLALIYFPHLFGALLGAVIQDAPLVRVIWTCAILLPWSLFFSNAAHAWNDAVDAPLDAAVARTRQRPIPRGAVSTRAAVIFALSQALLGITVLSFGFSGGKGQGPAFYVLPNAMATIYYPYAKRHTHFAQFVLGFCLAWGVVIGCAAMGLEPAYLMMACVLWTAIYDTIYAHQDLADDKGLGLCSLAVLLGYRGTKPALGLFLCCMVTMLVACAVSSGVMGWWPYLVIAPGGSLLSLGCMIWYVNLKDSGSCWWWFGHGFWTAGLSLAGAFTAEYLVHHSFLA</sequence>
<feature type="transmembrane region" description="Helical" evidence="9">
    <location>
        <begin position="264"/>
        <end position="285"/>
    </location>
</feature>
<feature type="transmembrane region" description="Helical" evidence="9">
    <location>
        <begin position="147"/>
        <end position="164"/>
    </location>
</feature>
<comment type="subcellular location">
    <subcellularLocation>
        <location evidence="2">Membrane</location>
        <topology evidence="2">Multi-pass membrane protein</topology>
    </subcellularLocation>
</comment>
<feature type="transmembrane region" description="Helical" evidence="9">
    <location>
        <begin position="170"/>
        <end position="189"/>
    </location>
</feature>
<keyword evidence="8 9" id="KW-0472">Membrane</keyword>
<keyword evidence="5 10" id="KW-0808">Transferase</keyword>
<dbReference type="EMBL" id="KQ947408">
    <property type="protein sequence ID" value="KUJ21401.1"/>
    <property type="molecule type" value="Genomic_DNA"/>
</dbReference>
<dbReference type="Gene3D" id="1.20.120.1780">
    <property type="entry name" value="UbiA prenyltransferase"/>
    <property type="match status" value="1"/>
</dbReference>
<dbReference type="GeneID" id="28820264"/>
<dbReference type="AlphaFoldDB" id="A0A194XMP4"/>
<feature type="transmembrane region" description="Helical" evidence="9">
    <location>
        <begin position="42"/>
        <end position="62"/>
    </location>
</feature>
<dbReference type="GO" id="GO:0005743">
    <property type="term" value="C:mitochondrial inner membrane"/>
    <property type="evidence" value="ECO:0007669"/>
    <property type="project" value="TreeGrafter"/>
</dbReference>
<comment type="similarity">
    <text evidence="4">Belongs to the UbiA prenyltransferase family.</text>
</comment>
<dbReference type="UniPathway" id="UPA00213"/>
<comment type="cofactor">
    <cofactor evidence="1">
        <name>Mg(2+)</name>
        <dbReference type="ChEBI" id="CHEBI:18420"/>
    </cofactor>
</comment>
<gene>
    <name evidence="10" type="ORF">LY89DRAFT_609961</name>
</gene>
<reference evidence="10 11" key="1">
    <citation type="submission" date="2015-10" db="EMBL/GenBank/DDBJ databases">
        <title>Full genome of DAOMC 229536 Phialocephala scopiformis, a fungal endophyte of spruce producing the potent anti-insectan compound rugulosin.</title>
        <authorList>
            <consortium name="DOE Joint Genome Institute"/>
            <person name="Walker A.K."/>
            <person name="Frasz S.L."/>
            <person name="Seifert K.A."/>
            <person name="Miller J.D."/>
            <person name="Mondo S.J."/>
            <person name="Labutti K."/>
            <person name="Lipzen A."/>
            <person name="Dockter R."/>
            <person name="Kennedy M."/>
            <person name="Grigoriev I.V."/>
            <person name="Spatafora J.W."/>
        </authorList>
    </citation>
    <scope>NUCLEOTIDE SEQUENCE [LARGE SCALE GENOMIC DNA]</scope>
    <source>
        <strain evidence="10 11">CBS 120377</strain>
    </source>
</reference>
<evidence type="ECO:0000256" key="2">
    <source>
        <dbReference type="ARBA" id="ARBA00004141"/>
    </source>
</evidence>
<dbReference type="InterPro" id="IPR000537">
    <property type="entry name" value="UbiA_prenyltransferase"/>
</dbReference>
<dbReference type="InterPro" id="IPR044878">
    <property type="entry name" value="UbiA_sf"/>
</dbReference>
<proteinExistence type="inferred from homology"/>
<dbReference type="CDD" id="cd13959">
    <property type="entry name" value="PT_UbiA_COQ2"/>
    <property type="match status" value="1"/>
</dbReference>
<dbReference type="GO" id="GO:0016114">
    <property type="term" value="P:terpenoid biosynthetic process"/>
    <property type="evidence" value="ECO:0007669"/>
    <property type="project" value="UniProtKB-UniPathway"/>
</dbReference>
<evidence type="ECO:0000256" key="1">
    <source>
        <dbReference type="ARBA" id="ARBA00001946"/>
    </source>
</evidence>
<dbReference type="InParanoid" id="A0A194XMP4"/>
<evidence type="ECO:0000313" key="10">
    <source>
        <dbReference type="EMBL" id="KUJ21401.1"/>
    </source>
</evidence>
<dbReference type="InterPro" id="IPR030470">
    <property type="entry name" value="UbiA_prenylTrfase_CS"/>
</dbReference>
<dbReference type="FunFam" id="1.20.120.1780:FF:000001">
    <property type="entry name" value="4-hydroxybenzoate octaprenyltransferase"/>
    <property type="match status" value="1"/>
</dbReference>
<evidence type="ECO:0000256" key="7">
    <source>
        <dbReference type="ARBA" id="ARBA00022989"/>
    </source>
</evidence>
<evidence type="ECO:0000256" key="4">
    <source>
        <dbReference type="ARBA" id="ARBA00005985"/>
    </source>
</evidence>
<dbReference type="Gene3D" id="1.10.357.140">
    <property type="entry name" value="UbiA prenyltransferase"/>
    <property type="match status" value="1"/>
</dbReference>
<feature type="transmembrane region" description="Helical" evidence="9">
    <location>
        <begin position="119"/>
        <end position="140"/>
    </location>
</feature>
<name>A0A194XMP4_MOLSC</name>
<evidence type="ECO:0000256" key="8">
    <source>
        <dbReference type="ARBA" id="ARBA00023136"/>
    </source>
</evidence>
<evidence type="ECO:0000313" key="11">
    <source>
        <dbReference type="Proteomes" id="UP000070700"/>
    </source>
</evidence>
<keyword evidence="6 9" id="KW-0812">Transmembrane</keyword>
<dbReference type="GO" id="GO:0006744">
    <property type="term" value="P:ubiquinone biosynthetic process"/>
    <property type="evidence" value="ECO:0007669"/>
    <property type="project" value="TreeGrafter"/>
</dbReference>
<evidence type="ECO:0000256" key="9">
    <source>
        <dbReference type="SAM" id="Phobius"/>
    </source>
</evidence>
<evidence type="ECO:0000256" key="3">
    <source>
        <dbReference type="ARBA" id="ARBA00004721"/>
    </source>
</evidence>
<dbReference type="PANTHER" id="PTHR11048:SF39">
    <property type="entry name" value="POLYPRENYL TRANSFERASE AUSN"/>
    <property type="match status" value="1"/>
</dbReference>
<dbReference type="Pfam" id="PF01040">
    <property type="entry name" value="UbiA"/>
    <property type="match status" value="1"/>
</dbReference>
<dbReference type="GO" id="GO:0008412">
    <property type="term" value="F:4-hydroxybenzoate polyprenyltransferase activity"/>
    <property type="evidence" value="ECO:0007669"/>
    <property type="project" value="TreeGrafter"/>
</dbReference>
<protein>
    <submittedName>
        <fullName evidence="10">UbiA prenyltransferase</fullName>
    </submittedName>
</protein>
<accession>A0A194XMP4</accession>
<feature type="transmembrane region" description="Helical" evidence="9">
    <location>
        <begin position="297"/>
        <end position="319"/>
    </location>
</feature>
<dbReference type="STRING" id="149040.A0A194XMP4"/>
<dbReference type="Proteomes" id="UP000070700">
    <property type="component" value="Unassembled WGS sequence"/>
</dbReference>
<comment type="pathway">
    <text evidence="3">Secondary metabolite biosynthesis; terpenoid biosynthesis.</text>
</comment>
<feature type="transmembrane region" description="Helical" evidence="9">
    <location>
        <begin position="240"/>
        <end position="257"/>
    </location>
</feature>
<organism evidence="10 11">
    <name type="scientific">Mollisia scopiformis</name>
    <name type="common">Conifer needle endophyte fungus</name>
    <name type="synonym">Phialocephala scopiformis</name>
    <dbReference type="NCBI Taxonomy" id="149040"/>
    <lineage>
        <taxon>Eukaryota</taxon>
        <taxon>Fungi</taxon>
        <taxon>Dikarya</taxon>
        <taxon>Ascomycota</taxon>
        <taxon>Pezizomycotina</taxon>
        <taxon>Leotiomycetes</taxon>
        <taxon>Helotiales</taxon>
        <taxon>Mollisiaceae</taxon>
        <taxon>Mollisia</taxon>
    </lineage>
</organism>
<evidence type="ECO:0000256" key="6">
    <source>
        <dbReference type="ARBA" id="ARBA00022692"/>
    </source>
</evidence>
<dbReference type="OrthoDB" id="18170at2759"/>
<dbReference type="InterPro" id="IPR039653">
    <property type="entry name" value="Prenyltransferase"/>
</dbReference>